<reference evidence="15 16" key="1">
    <citation type="submission" date="2023-02" db="EMBL/GenBank/DDBJ databases">
        <title>Complete genome sequence of Priestia aryabhattai G5MAi6, a methanol-tolerant strain isolated from tap water in Hong Kong.</title>
        <authorList>
            <person name="Leung K.M."/>
            <person name="Lai G.K.K."/>
            <person name="Griffin S.D.J."/>
        </authorList>
    </citation>
    <scope>NUCLEOTIDE SEQUENCE [LARGE SCALE GENOMIC DNA]</scope>
    <source>
        <strain evidence="15 16">G5MAi6</strain>
    </source>
</reference>
<dbReference type="SUPFAM" id="SSF55785">
    <property type="entry name" value="PYP-like sensor domain (PAS domain)"/>
    <property type="match status" value="1"/>
</dbReference>
<evidence type="ECO:0000256" key="2">
    <source>
        <dbReference type="ARBA" id="ARBA00004651"/>
    </source>
</evidence>
<dbReference type="GO" id="GO:0000160">
    <property type="term" value="P:phosphorelay signal transduction system"/>
    <property type="evidence" value="ECO:0007669"/>
    <property type="project" value="UniProtKB-KW"/>
</dbReference>
<dbReference type="SUPFAM" id="SSF158472">
    <property type="entry name" value="HAMP domain-like"/>
    <property type="match status" value="1"/>
</dbReference>
<dbReference type="GO" id="GO:0005886">
    <property type="term" value="C:plasma membrane"/>
    <property type="evidence" value="ECO:0007669"/>
    <property type="project" value="UniProtKB-SubCell"/>
</dbReference>
<feature type="domain" description="HAMP" evidence="14">
    <location>
        <begin position="206"/>
        <end position="258"/>
    </location>
</feature>
<dbReference type="InterPro" id="IPR035965">
    <property type="entry name" value="PAS-like_dom_sf"/>
</dbReference>
<dbReference type="InterPro" id="IPR003660">
    <property type="entry name" value="HAMP_dom"/>
</dbReference>
<dbReference type="InterPro" id="IPR003594">
    <property type="entry name" value="HATPase_dom"/>
</dbReference>
<keyword evidence="7" id="KW-0547">Nucleotide-binding</keyword>
<dbReference type="PANTHER" id="PTHR43065:SF10">
    <property type="entry name" value="PEROXIDE STRESS-ACTIVATED HISTIDINE KINASE MAK3"/>
    <property type="match status" value="1"/>
</dbReference>
<dbReference type="AlphaFoldDB" id="A0ABD7WWR9"/>
<dbReference type="Pfam" id="PF00672">
    <property type="entry name" value="HAMP"/>
    <property type="match status" value="1"/>
</dbReference>
<dbReference type="SMART" id="SM00387">
    <property type="entry name" value="HATPase_c"/>
    <property type="match status" value="1"/>
</dbReference>
<keyword evidence="12" id="KW-0812">Transmembrane</keyword>
<dbReference type="CDD" id="cd00082">
    <property type="entry name" value="HisKA"/>
    <property type="match status" value="1"/>
</dbReference>
<dbReference type="Proteomes" id="UP001220217">
    <property type="component" value="Chromosome"/>
</dbReference>
<dbReference type="Gene3D" id="3.30.565.10">
    <property type="entry name" value="Histidine kinase-like ATPase, C-terminal domain"/>
    <property type="match status" value="1"/>
</dbReference>
<evidence type="ECO:0000256" key="9">
    <source>
        <dbReference type="ARBA" id="ARBA00022840"/>
    </source>
</evidence>
<evidence type="ECO:0000256" key="12">
    <source>
        <dbReference type="SAM" id="Phobius"/>
    </source>
</evidence>
<dbReference type="SMART" id="SM00304">
    <property type="entry name" value="HAMP"/>
    <property type="match status" value="1"/>
</dbReference>
<dbReference type="PANTHER" id="PTHR43065">
    <property type="entry name" value="SENSOR HISTIDINE KINASE"/>
    <property type="match status" value="1"/>
</dbReference>
<evidence type="ECO:0000259" key="14">
    <source>
        <dbReference type="PROSITE" id="PS50885"/>
    </source>
</evidence>
<feature type="domain" description="Histidine kinase" evidence="13">
    <location>
        <begin position="394"/>
        <end position="601"/>
    </location>
</feature>
<comment type="catalytic activity">
    <reaction evidence="1">
        <text>ATP + protein L-histidine = ADP + protein N-phospho-L-histidine.</text>
        <dbReference type="EC" id="2.7.13.3"/>
    </reaction>
</comment>
<evidence type="ECO:0000313" key="15">
    <source>
        <dbReference type="EMBL" id="WEA44718.1"/>
    </source>
</evidence>
<dbReference type="InterPro" id="IPR005467">
    <property type="entry name" value="His_kinase_dom"/>
</dbReference>
<protein>
    <recommendedName>
        <fullName evidence="3">histidine kinase</fullName>
        <ecNumber evidence="3">2.7.13.3</ecNumber>
    </recommendedName>
</protein>
<evidence type="ECO:0000313" key="16">
    <source>
        <dbReference type="Proteomes" id="UP001220217"/>
    </source>
</evidence>
<dbReference type="CDD" id="cd06225">
    <property type="entry name" value="HAMP"/>
    <property type="match status" value="1"/>
</dbReference>
<dbReference type="Gene3D" id="6.10.340.10">
    <property type="match status" value="1"/>
</dbReference>
<dbReference type="InterPro" id="IPR004358">
    <property type="entry name" value="Sig_transdc_His_kin-like_C"/>
</dbReference>
<keyword evidence="12" id="KW-1133">Transmembrane helix</keyword>
<dbReference type="SUPFAM" id="SSF47384">
    <property type="entry name" value="Homodimeric domain of signal transducing histidine kinase"/>
    <property type="match status" value="1"/>
</dbReference>
<name>A0ABD7WWR9_PRIAR</name>
<evidence type="ECO:0000256" key="10">
    <source>
        <dbReference type="ARBA" id="ARBA00023012"/>
    </source>
</evidence>
<dbReference type="InterPro" id="IPR003661">
    <property type="entry name" value="HisK_dim/P_dom"/>
</dbReference>
<keyword evidence="10" id="KW-0902">Two-component regulatory system</keyword>
<dbReference type="GO" id="GO:0005524">
    <property type="term" value="F:ATP binding"/>
    <property type="evidence" value="ECO:0007669"/>
    <property type="project" value="UniProtKB-KW"/>
</dbReference>
<keyword evidence="4" id="KW-1003">Cell membrane</keyword>
<dbReference type="SMART" id="SM00388">
    <property type="entry name" value="HisKA"/>
    <property type="match status" value="1"/>
</dbReference>
<dbReference type="EC" id="2.7.13.3" evidence="3"/>
<keyword evidence="11 12" id="KW-0472">Membrane</keyword>
<dbReference type="Gene3D" id="3.30.450.20">
    <property type="entry name" value="PAS domain"/>
    <property type="match status" value="1"/>
</dbReference>
<evidence type="ECO:0000256" key="7">
    <source>
        <dbReference type="ARBA" id="ARBA00022741"/>
    </source>
</evidence>
<evidence type="ECO:0000256" key="5">
    <source>
        <dbReference type="ARBA" id="ARBA00022553"/>
    </source>
</evidence>
<dbReference type="RefSeq" id="WP_071278072.1">
    <property type="nucleotide sequence ID" value="NZ_CP118718.1"/>
</dbReference>
<feature type="transmembrane region" description="Helical" evidence="12">
    <location>
        <begin position="183"/>
        <end position="202"/>
    </location>
</feature>
<proteinExistence type="predicted"/>
<keyword evidence="6" id="KW-0808">Transferase</keyword>
<dbReference type="EMBL" id="CP118718">
    <property type="protein sequence ID" value="WEA44718.1"/>
    <property type="molecule type" value="Genomic_DNA"/>
</dbReference>
<dbReference type="Pfam" id="PF02518">
    <property type="entry name" value="HATPase_c"/>
    <property type="match status" value="1"/>
</dbReference>
<accession>A0ABD7WWR9</accession>
<organism evidence="15 16">
    <name type="scientific">Priestia aryabhattai</name>
    <name type="common">Bacillus aryabhattai</name>
    <dbReference type="NCBI Taxonomy" id="412384"/>
    <lineage>
        <taxon>Bacteria</taxon>
        <taxon>Bacillati</taxon>
        <taxon>Bacillota</taxon>
        <taxon>Bacilli</taxon>
        <taxon>Bacillales</taxon>
        <taxon>Bacillaceae</taxon>
        <taxon>Priestia</taxon>
    </lineage>
</organism>
<dbReference type="SUPFAM" id="SSF55874">
    <property type="entry name" value="ATPase domain of HSP90 chaperone/DNA topoisomerase II/histidine kinase"/>
    <property type="match status" value="1"/>
</dbReference>
<keyword evidence="5" id="KW-0597">Phosphoprotein</keyword>
<dbReference type="GO" id="GO:0004673">
    <property type="term" value="F:protein histidine kinase activity"/>
    <property type="evidence" value="ECO:0007669"/>
    <property type="project" value="UniProtKB-EC"/>
</dbReference>
<keyword evidence="9 15" id="KW-0067">ATP-binding</keyword>
<dbReference type="InterPro" id="IPR036097">
    <property type="entry name" value="HisK_dim/P_sf"/>
</dbReference>
<dbReference type="PRINTS" id="PR00344">
    <property type="entry name" value="BCTRLSENSOR"/>
</dbReference>
<evidence type="ECO:0000256" key="8">
    <source>
        <dbReference type="ARBA" id="ARBA00022777"/>
    </source>
</evidence>
<evidence type="ECO:0000256" key="6">
    <source>
        <dbReference type="ARBA" id="ARBA00022679"/>
    </source>
</evidence>
<comment type="subcellular location">
    <subcellularLocation>
        <location evidence="2">Cell membrane</location>
        <topology evidence="2">Multi-pass membrane protein</topology>
    </subcellularLocation>
</comment>
<sequence>MNQLFRNMSFRSQILTILLLITFMLSGFSLVLVHAIDKMNHVSNEIKDEDVPQMVWLSYWEEQLNIKEYIVKNNLKNPTVSLIEEYQSYDTRVIEDNEKYKQPVPKSLIPLKEKIELLDFKISNNVQGLLKYGDIEGAKEYLKRNYLPDLHQIKKDINSSKEETVDSLDTLSDTLSVIIKDSLILLLILTVSAIVASLYVSYRMSASLTKPIEQMIEKVNDIADGEYGLVLQDTKQIELKQLSASINQMSVSLEDSFWKIIKDKAYRQQILNSLPVGIITMEDETNSIFANTSAKQFLDLDEKDICGYMEECPEYNTEFWSMLNSGEIHENKKVLFGTKKTCYCFLVSQTQLFNEKNESIGRIFYFIDISDTEELEKRMHQSEKLALVGEVAAGAAHEIRNPLAVIHGFISLMNQSLSDEEKKRFYLPLLMKELERINYIIEEMLLLSKPGTPVMKKVSMQDIINELLPLITHSSKFTEKDKLIFDVKLQPHILKVDEKQIKQVLHNLIRNSMEAMDGEGVITIYSQVHDDNYYLYIEDNGKGIPLHMQQSLYQPFSTSKDSGTGLGLPIAQRILESHGGQIKLLSTSSRGTVFVIKLPLH</sequence>
<evidence type="ECO:0000256" key="11">
    <source>
        <dbReference type="ARBA" id="ARBA00023136"/>
    </source>
</evidence>
<evidence type="ECO:0000259" key="13">
    <source>
        <dbReference type="PROSITE" id="PS50109"/>
    </source>
</evidence>
<dbReference type="PROSITE" id="PS50109">
    <property type="entry name" value="HIS_KIN"/>
    <property type="match status" value="1"/>
</dbReference>
<dbReference type="Gene3D" id="1.10.287.130">
    <property type="match status" value="1"/>
</dbReference>
<keyword evidence="8" id="KW-0418">Kinase</keyword>
<gene>
    <name evidence="15" type="ORF">PWO00_01595</name>
</gene>
<evidence type="ECO:0000256" key="3">
    <source>
        <dbReference type="ARBA" id="ARBA00012438"/>
    </source>
</evidence>
<dbReference type="InterPro" id="IPR036890">
    <property type="entry name" value="HATPase_C_sf"/>
</dbReference>
<evidence type="ECO:0000256" key="1">
    <source>
        <dbReference type="ARBA" id="ARBA00000085"/>
    </source>
</evidence>
<dbReference type="Pfam" id="PF00512">
    <property type="entry name" value="HisKA"/>
    <property type="match status" value="1"/>
</dbReference>
<evidence type="ECO:0000256" key="4">
    <source>
        <dbReference type="ARBA" id="ARBA00022475"/>
    </source>
</evidence>
<dbReference type="PROSITE" id="PS50885">
    <property type="entry name" value="HAMP"/>
    <property type="match status" value="1"/>
</dbReference>